<gene>
    <name evidence="1" type="ORF">BDN72DRAFT_838626</name>
</gene>
<dbReference type="Proteomes" id="UP000308600">
    <property type="component" value="Unassembled WGS sequence"/>
</dbReference>
<proteinExistence type="predicted"/>
<sequence length="417" mass="46632">MVDFPPEIIETFLAYLNEDSPERHTYLSGCCLVSRSWCCIAQPLLFSTVRMTRSRLGFTGAQASAKRGIQTLLKTLEESPHIRKYIHTLCTDIDVPTGVSVTSLLRLLIDLRRLRLIMPYPAPPTPFPQDFLSFIPGLFQSERFISLSLTRLENFPVGLFAHCVALRELALSCVTFSGLDAPPPEKDRSHGPRPQLRSIVLFNVVQEEIKILSWLIKPSSSFDLTKLTTFIAMDRSDSLSTHRLVCEFVSFASNSLENLLIDQPTDAQSLGMLQVDGLVNLRSLTVWLLQDVDESINLLPAILDILKRLPNPGGLQEVELSCELSRLLGNQDEVSSSTSVLHSLGWSDFDSLLSSSAFHNLRSMKITAYDVDDISIGLQYLDLFTSTLPALFEGDKLCVAATTEDDYLSRQEQVWFA</sequence>
<dbReference type="EMBL" id="ML208309">
    <property type="protein sequence ID" value="TFK70675.1"/>
    <property type="molecule type" value="Genomic_DNA"/>
</dbReference>
<evidence type="ECO:0000313" key="1">
    <source>
        <dbReference type="EMBL" id="TFK70675.1"/>
    </source>
</evidence>
<organism evidence="1 2">
    <name type="scientific">Pluteus cervinus</name>
    <dbReference type="NCBI Taxonomy" id="181527"/>
    <lineage>
        <taxon>Eukaryota</taxon>
        <taxon>Fungi</taxon>
        <taxon>Dikarya</taxon>
        <taxon>Basidiomycota</taxon>
        <taxon>Agaricomycotina</taxon>
        <taxon>Agaricomycetes</taxon>
        <taxon>Agaricomycetidae</taxon>
        <taxon>Agaricales</taxon>
        <taxon>Pluteineae</taxon>
        <taxon>Pluteaceae</taxon>
        <taxon>Pluteus</taxon>
    </lineage>
</organism>
<protein>
    <submittedName>
        <fullName evidence="1">Uncharacterized protein</fullName>
    </submittedName>
</protein>
<keyword evidence="2" id="KW-1185">Reference proteome</keyword>
<name>A0ACD3AXY0_9AGAR</name>
<accession>A0ACD3AXY0</accession>
<reference evidence="1 2" key="1">
    <citation type="journal article" date="2019" name="Nat. Ecol. Evol.">
        <title>Megaphylogeny resolves global patterns of mushroom evolution.</title>
        <authorList>
            <person name="Varga T."/>
            <person name="Krizsan K."/>
            <person name="Foldi C."/>
            <person name="Dima B."/>
            <person name="Sanchez-Garcia M."/>
            <person name="Sanchez-Ramirez S."/>
            <person name="Szollosi G.J."/>
            <person name="Szarkandi J.G."/>
            <person name="Papp V."/>
            <person name="Albert L."/>
            <person name="Andreopoulos W."/>
            <person name="Angelini C."/>
            <person name="Antonin V."/>
            <person name="Barry K.W."/>
            <person name="Bougher N.L."/>
            <person name="Buchanan P."/>
            <person name="Buyck B."/>
            <person name="Bense V."/>
            <person name="Catcheside P."/>
            <person name="Chovatia M."/>
            <person name="Cooper J."/>
            <person name="Damon W."/>
            <person name="Desjardin D."/>
            <person name="Finy P."/>
            <person name="Geml J."/>
            <person name="Haridas S."/>
            <person name="Hughes K."/>
            <person name="Justo A."/>
            <person name="Karasinski D."/>
            <person name="Kautmanova I."/>
            <person name="Kiss B."/>
            <person name="Kocsube S."/>
            <person name="Kotiranta H."/>
            <person name="LaButti K.M."/>
            <person name="Lechner B.E."/>
            <person name="Liimatainen K."/>
            <person name="Lipzen A."/>
            <person name="Lukacs Z."/>
            <person name="Mihaltcheva S."/>
            <person name="Morgado L.N."/>
            <person name="Niskanen T."/>
            <person name="Noordeloos M.E."/>
            <person name="Ohm R.A."/>
            <person name="Ortiz-Santana B."/>
            <person name="Ovrebo C."/>
            <person name="Racz N."/>
            <person name="Riley R."/>
            <person name="Savchenko A."/>
            <person name="Shiryaev A."/>
            <person name="Soop K."/>
            <person name="Spirin V."/>
            <person name="Szebenyi C."/>
            <person name="Tomsovsky M."/>
            <person name="Tulloss R.E."/>
            <person name="Uehling J."/>
            <person name="Grigoriev I.V."/>
            <person name="Vagvolgyi C."/>
            <person name="Papp T."/>
            <person name="Martin F.M."/>
            <person name="Miettinen O."/>
            <person name="Hibbett D.S."/>
            <person name="Nagy L.G."/>
        </authorList>
    </citation>
    <scope>NUCLEOTIDE SEQUENCE [LARGE SCALE GENOMIC DNA]</scope>
    <source>
        <strain evidence="1 2">NL-1719</strain>
    </source>
</reference>
<evidence type="ECO:0000313" key="2">
    <source>
        <dbReference type="Proteomes" id="UP000308600"/>
    </source>
</evidence>